<keyword evidence="11" id="KW-0805">Transcription regulation</keyword>
<evidence type="ECO:0000256" key="8">
    <source>
        <dbReference type="ARBA" id="ARBA00022759"/>
    </source>
</evidence>
<keyword evidence="5" id="KW-0819">tRNA processing</keyword>
<feature type="region of interest" description="Disordered" evidence="15">
    <location>
        <begin position="87"/>
        <end position="148"/>
    </location>
</feature>
<evidence type="ECO:0000256" key="7">
    <source>
        <dbReference type="ARBA" id="ARBA00022723"/>
    </source>
</evidence>
<dbReference type="Gene3D" id="3.60.15.10">
    <property type="entry name" value="Ribonuclease Z/Hydroxyacylglutathione hydrolase-like"/>
    <property type="match status" value="2"/>
</dbReference>
<feature type="compositionally biased region" description="Low complexity" evidence="15">
    <location>
        <begin position="107"/>
        <end position="121"/>
    </location>
</feature>
<feature type="region of interest" description="Disordered" evidence="15">
    <location>
        <begin position="1577"/>
        <end position="1612"/>
    </location>
</feature>
<dbReference type="GO" id="GO:0008270">
    <property type="term" value="F:zinc ion binding"/>
    <property type="evidence" value="ECO:0007669"/>
    <property type="project" value="InterPro"/>
</dbReference>
<dbReference type="Gene3D" id="4.10.240.10">
    <property type="entry name" value="Zn(2)-C6 fungal-type DNA-binding domain"/>
    <property type="match status" value="1"/>
</dbReference>
<protein>
    <recommendedName>
        <fullName evidence="4">ribonuclease Z</fullName>
        <ecNumber evidence="4">3.1.26.11</ecNumber>
    </recommendedName>
</protein>
<evidence type="ECO:0000256" key="11">
    <source>
        <dbReference type="ARBA" id="ARBA00023015"/>
    </source>
</evidence>
<dbReference type="CDD" id="cd07718">
    <property type="entry name" value="RNaseZ_ELAC1_ELAC2-C-term-like_MBL-fold"/>
    <property type="match status" value="1"/>
</dbReference>
<dbReference type="GO" id="GO:0000981">
    <property type="term" value="F:DNA-binding transcription factor activity, RNA polymerase II-specific"/>
    <property type="evidence" value="ECO:0007669"/>
    <property type="project" value="InterPro"/>
</dbReference>
<proteinExistence type="inferred from homology"/>
<evidence type="ECO:0000313" key="18">
    <source>
        <dbReference type="Proteomes" id="UP000053095"/>
    </source>
</evidence>
<keyword evidence="6" id="KW-0540">Nuclease</keyword>
<organism evidence="17 18">
    <name type="scientific">Talaromyces pinophilus</name>
    <name type="common">Penicillium pinophilum</name>
    <dbReference type="NCBI Taxonomy" id="128442"/>
    <lineage>
        <taxon>Eukaryota</taxon>
        <taxon>Fungi</taxon>
        <taxon>Dikarya</taxon>
        <taxon>Ascomycota</taxon>
        <taxon>Pezizomycotina</taxon>
        <taxon>Eurotiomycetes</taxon>
        <taxon>Eurotiomycetidae</taxon>
        <taxon>Eurotiales</taxon>
        <taxon>Trichocomaceae</taxon>
        <taxon>Talaromyces</taxon>
        <taxon>Talaromyces sect. Talaromyces</taxon>
    </lineage>
</organism>
<dbReference type="InterPro" id="IPR047151">
    <property type="entry name" value="RNZ2-like"/>
</dbReference>
<dbReference type="InterPro" id="IPR036864">
    <property type="entry name" value="Zn2-C6_fun-type_DNA-bd_sf"/>
</dbReference>
<dbReference type="InterPro" id="IPR027794">
    <property type="entry name" value="tRNase_Z_dom"/>
</dbReference>
<dbReference type="EC" id="3.1.26.11" evidence="4"/>
<keyword evidence="10" id="KW-0862">Zinc</keyword>
<keyword evidence="14" id="KW-0539">Nucleus</keyword>
<dbReference type="GO" id="GO:0042781">
    <property type="term" value="F:3'-tRNA processing endoribonuclease activity"/>
    <property type="evidence" value="ECO:0007669"/>
    <property type="project" value="UniProtKB-EC"/>
</dbReference>
<dbReference type="EMBL" id="DF933840">
    <property type="protein sequence ID" value="GAM42792.1"/>
    <property type="molecule type" value="Genomic_DNA"/>
</dbReference>
<dbReference type="Proteomes" id="UP000053095">
    <property type="component" value="Unassembled WGS sequence"/>
</dbReference>
<feature type="domain" description="tRNase Z endonuclease" evidence="16">
    <location>
        <begin position="775"/>
        <end position="837"/>
    </location>
</feature>
<keyword evidence="13" id="KW-0804">Transcription</keyword>
<reference evidence="18" key="1">
    <citation type="journal article" date="2015" name="Genome Announc.">
        <title>Draft genome sequence of Talaromyces cellulolyticus strain Y-94, a source of lignocellulosic biomass-degrading enzymes.</title>
        <authorList>
            <person name="Fujii T."/>
            <person name="Koike H."/>
            <person name="Sawayama S."/>
            <person name="Yano S."/>
            <person name="Inoue H."/>
        </authorList>
    </citation>
    <scope>NUCLEOTIDE SEQUENCE [LARGE SCALE GENOMIC DNA]</scope>
    <source>
        <strain evidence="18">Y-94</strain>
    </source>
</reference>
<evidence type="ECO:0000256" key="9">
    <source>
        <dbReference type="ARBA" id="ARBA00022801"/>
    </source>
</evidence>
<evidence type="ECO:0000256" key="1">
    <source>
        <dbReference type="ARBA" id="ARBA00000402"/>
    </source>
</evidence>
<dbReference type="GO" id="GO:0005739">
    <property type="term" value="C:mitochondrion"/>
    <property type="evidence" value="ECO:0007669"/>
    <property type="project" value="TreeGrafter"/>
</dbReference>
<feature type="region of interest" description="Disordered" evidence="15">
    <location>
        <begin position="47"/>
        <end position="67"/>
    </location>
</feature>
<evidence type="ECO:0000259" key="16">
    <source>
        <dbReference type="Pfam" id="PF13691"/>
    </source>
</evidence>
<evidence type="ECO:0000256" key="13">
    <source>
        <dbReference type="ARBA" id="ARBA00023163"/>
    </source>
</evidence>
<comment type="similarity">
    <text evidence="3">Belongs to the RNase Z family.</text>
</comment>
<feature type="compositionally biased region" description="Polar residues" evidence="15">
    <location>
        <begin position="1702"/>
        <end position="1713"/>
    </location>
</feature>
<dbReference type="SUPFAM" id="SSF56281">
    <property type="entry name" value="Metallo-hydrolase/oxidoreductase"/>
    <property type="match status" value="2"/>
</dbReference>
<dbReference type="PANTHER" id="PTHR12553:SF49">
    <property type="entry name" value="ZINC PHOSPHODIESTERASE ELAC PROTEIN 2"/>
    <property type="match status" value="1"/>
</dbReference>
<keyword evidence="9" id="KW-0378">Hydrolase</keyword>
<keyword evidence="7" id="KW-0479">Metal-binding</keyword>
<keyword evidence="12" id="KW-0238">DNA-binding</keyword>
<feature type="region of interest" description="Disordered" evidence="15">
    <location>
        <begin position="1696"/>
        <end position="1744"/>
    </location>
</feature>
<evidence type="ECO:0000256" key="3">
    <source>
        <dbReference type="ARBA" id="ARBA00007823"/>
    </source>
</evidence>
<dbReference type="GO" id="GO:0003677">
    <property type="term" value="F:DNA binding"/>
    <property type="evidence" value="ECO:0007669"/>
    <property type="project" value="UniProtKB-KW"/>
</dbReference>
<evidence type="ECO:0000256" key="4">
    <source>
        <dbReference type="ARBA" id="ARBA00012477"/>
    </source>
</evidence>
<dbReference type="PANTHER" id="PTHR12553">
    <property type="entry name" value="ZINC PHOSPHODIESTERASE ELAC PROTEIN 2"/>
    <property type="match status" value="1"/>
</dbReference>
<keyword evidence="18" id="KW-1185">Reference proteome</keyword>
<name>A0A478EBQ2_TALPI</name>
<evidence type="ECO:0000256" key="14">
    <source>
        <dbReference type="ARBA" id="ARBA00023242"/>
    </source>
</evidence>
<gene>
    <name evidence="17" type="ORF">TCE0_044f17091</name>
</gene>
<feature type="compositionally biased region" description="Polar residues" evidence="15">
    <location>
        <begin position="1735"/>
        <end position="1744"/>
    </location>
</feature>
<evidence type="ECO:0000256" key="5">
    <source>
        <dbReference type="ARBA" id="ARBA00022694"/>
    </source>
</evidence>
<evidence type="ECO:0000313" key="17">
    <source>
        <dbReference type="EMBL" id="GAM42792.1"/>
    </source>
</evidence>
<dbReference type="InterPro" id="IPR036866">
    <property type="entry name" value="RibonucZ/Hydroxyglut_hydro"/>
</dbReference>
<evidence type="ECO:0000256" key="12">
    <source>
        <dbReference type="ARBA" id="ARBA00023125"/>
    </source>
</evidence>
<evidence type="ECO:0000256" key="6">
    <source>
        <dbReference type="ARBA" id="ARBA00022722"/>
    </source>
</evidence>
<comment type="catalytic activity">
    <reaction evidence="1">
        <text>Endonucleolytic cleavage of RNA, removing extra 3' nucleotides from tRNA precursor, generating 3' termini of tRNAs. A 3'-hydroxy group is left at the tRNA terminus and a 5'-phosphoryl group is left at the trailer molecule.</text>
        <dbReference type="EC" id="3.1.26.11"/>
    </reaction>
</comment>
<sequence>MERRTHSPARVSTYGLACMQCFKAKCRCVPRPNGPCERCYRLRKDCQPSESARRRNAQKSQGQESDARIAQLEGKVDTLMSVLQATVGSSGTPVDPNRLLSGEQNMSTSTTSASSHSTGSTNPTISQGLTPATEPFPTAPIHTDPSLGTSPFQAEESLTFFRTRMLPHFPFFHLPSDLTAWQLRINRPVLFQAILCVTTLSTQRKLQQAEHFKHLVFTSALIEAQSSIDLLLGILTYIAWSTDAFLGRANLLSRMMMLAISLVYDLRLFKPSTPDVQLIVRLTQGYSEGELEGSACVGGATLQGFLEQQRAVLACFVLSSKYVNIPNFMSFDLAKMWEWAMEEALRILERNKPYPTDEAFIFQVKLQLLTQRAAHIREQHEADRARIATAAATPVPAFLYLKSLQKQLQDFRVALSPELREQDILISYSQYVELYIDQASRTLTPDVLQPNTSGGQINDASTLLPGYERIDSLWKSVESIKVWLEAFYRIPPSDCIGLPFHFWSQVIRCTAILKHLSTLDDPGWDCQAVRKTVNIVSVLQWIPEKLDMTSKEAGLQSDDDLFKLLSKLLTRSREWVAARWNISHERHENDDVQVVVDHHVPRGSTEFETSAGSANVDGMPDLDGIPWIQTMDLESDKWFEDPSTAVTLASLRGIGRVAFRGTTPRTSRPTIGTSAARVDILSSRNRLTAFSSTAFFHRKNSLSYTEETPLAEQQPLLPGARVVPAIRIRQGASQGPVAKSRYWIFTSNLHDNSESLRKPPPSDEPILKPMKFFYQVLSTPTSDSPGSTIILTYPNRKYAFGHLAEGTQRAFIENGFSFSYLNDLFVTGKTNWANYGGTLGMILTLADSRSSGLGGLEETETKTNKVEAALSRLTIHGGRNTSHMLATARRFIFRKSLPISVKEYDSKSLARDPQDSGDGEDPFAKPTFIDENIKVWAMALKPSFEKRFASRSGFKSPRKRSLNEFEELDGEQIKTADALAKDQELREHIVKDMFDSDWRLDALYEENLYDVKQPAVMLPPTTPSSDSLCYFVRNHDLRGTFDPKKAIELGVPKGPLFGQLTAGKTVTTGNGTVVTPDMVMGPPRRGKTVAFIDVPSKFYIDDLVSRPEWKSPTVTEALASVFWILGPGVAQEPRLLDFISSLKNCEHVVSSPDVCANRLTMVTAARSALRLAKINSDNFVIPYHDNLKISGVSTRPSKDRTEASPAQKPRWTVSQPGLLLNMEPKFGLNESELIPALETRDVVTRLPKAVQQRLNVIRKTLTKHEVISEFMQLRDDLPPLALEAEVVALGTGSSSPSKHRNVSATLLKVPGKGYYLLDCGENTLGQMKRTYPPEQFREVMQNLRMIWISHMHADHHLGSVAVIREWYEHNYGTTSGTATSSENVADILKEKRLAVVGENMYIQYLEEYAGVEDFGFEKILPLSVLPPAQDKPYTSVVYRSARPEGLFVKDDPYNSAWMRFDSSENHLSSLLRESTGLTNLNVVYVAHCRHAMALTLEWEDGFKVSYSGDCRPSKHFAEMGKNSTLLIHEATFQDDLKGQARAKKHSTISEAITVGKWMKAKMVLLTHFSQRYAKISKMGDSGRRPGSQPANDKNAREEFKTQKGTMDIPDDDLADSHTENLINQASEAEFEGISMPVCMAFDYMKVKIRDIPIAQMYMPAFEKLITVLDRQADEESQVAKVEAFKALEKKQANLGKKKSFQKLPTRSFSTDAKQSAWDASESESGWTDDSDIEGGSTQKSSEAL</sequence>
<accession>A0A478EBQ2</accession>
<evidence type="ECO:0000256" key="15">
    <source>
        <dbReference type="SAM" id="MobiDB-lite"/>
    </source>
</evidence>
<keyword evidence="8" id="KW-0255">Endonuclease</keyword>
<evidence type="ECO:0000256" key="10">
    <source>
        <dbReference type="ARBA" id="ARBA00022833"/>
    </source>
</evidence>
<dbReference type="Pfam" id="PF13691">
    <property type="entry name" value="Lactamase_B_4"/>
    <property type="match status" value="1"/>
</dbReference>
<comment type="cofactor">
    <cofactor evidence="2">
        <name>Zn(2+)</name>
        <dbReference type="ChEBI" id="CHEBI:29105"/>
    </cofactor>
</comment>
<evidence type="ECO:0000256" key="2">
    <source>
        <dbReference type="ARBA" id="ARBA00001947"/>
    </source>
</evidence>
<dbReference type="GO" id="GO:1990180">
    <property type="term" value="P:mitochondrial tRNA 3'-end processing"/>
    <property type="evidence" value="ECO:0007669"/>
    <property type="project" value="TreeGrafter"/>
</dbReference>